<dbReference type="GeneID" id="19979434"/>
<gene>
    <name evidence="7" type="ORF">G647_00941</name>
</gene>
<dbReference type="InterPro" id="IPR004147">
    <property type="entry name" value="ABC1_dom"/>
</dbReference>
<dbReference type="GO" id="GO:0016740">
    <property type="term" value="F:transferase activity"/>
    <property type="evidence" value="ECO:0007669"/>
    <property type="project" value="UniProtKB-KW"/>
</dbReference>
<evidence type="ECO:0000256" key="3">
    <source>
        <dbReference type="ARBA" id="ARBA00022741"/>
    </source>
</evidence>
<feature type="compositionally biased region" description="Basic and acidic residues" evidence="5">
    <location>
        <begin position="170"/>
        <end position="183"/>
    </location>
</feature>
<dbReference type="InterPro" id="IPR034646">
    <property type="entry name" value="ADCK3_dom"/>
</dbReference>
<keyword evidence="2" id="KW-0808">Transferase</keyword>
<comment type="similarity">
    <text evidence="1">Belongs to the protein kinase superfamily. ADCK protein kinase family.</text>
</comment>
<dbReference type="HOGENOM" id="CLU_006533_5_0_1"/>
<dbReference type="OrthoDB" id="201153at2759"/>
<dbReference type="PANTHER" id="PTHR43851:SF3">
    <property type="entry name" value="COENZYME Q8"/>
    <property type="match status" value="1"/>
</dbReference>
<accession>V9DRB8</accession>
<feature type="region of interest" description="Disordered" evidence="5">
    <location>
        <begin position="103"/>
        <end position="203"/>
    </location>
</feature>
<dbReference type="EMBL" id="KB822697">
    <property type="protein sequence ID" value="ETI28492.1"/>
    <property type="molecule type" value="Genomic_DNA"/>
</dbReference>
<dbReference type="RefSeq" id="XP_008722566.1">
    <property type="nucleotide sequence ID" value="XM_008724344.1"/>
</dbReference>
<dbReference type="InterPro" id="IPR051409">
    <property type="entry name" value="Atypical_kinase_ADCK"/>
</dbReference>
<keyword evidence="3" id="KW-0547">Nucleotide-binding</keyword>
<dbReference type="GO" id="GO:0005524">
    <property type="term" value="F:ATP binding"/>
    <property type="evidence" value="ECO:0007669"/>
    <property type="project" value="UniProtKB-KW"/>
</dbReference>
<feature type="compositionally biased region" description="Polar residues" evidence="5">
    <location>
        <begin position="146"/>
        <end position="163"/>
    </location>
</feature>
<dbReference type="Pfam" id="PF03109">
    <property type="entry name" value="ABC1"/>
    <property type="match status" value="1"/>
</dbReference>
<evidence type="ECO:0000256" key="1">
    <source>
        <dbReference type="ARBA" id="ARBA00009670"/>
    </source>
</evidence>
<proteinExistence type="inferred from homology"/>
<dbReference type="SUPFAM" id="SSF56112">
    <property type="entry name" value="Protein kinase-like (PK-like)"/>
    <property type="match status" value="1"/>
</dbReference>
<evidence type="ECO:0000259" key="6">
    <source>
        <dbReference type="Pfam" id="PF03109"/>
    </source>
</evidence>
<protein>
    <recommendedName>
        <fullName evidence="6">ABC1 atypical kinase-like domain-containing protein</fullName>
    </recommendedName>
</protein>
<dbReference type="Proteomes" id="UP000030678">
    <property type="component" value="Unassembled WGS sequence"/>
</dbReference>
<sequence>MSGKRILDAIALLNVSKDIAVKHLDIRLGQAKVYSQSSSIAKAIRRKGLPVLSTAVSRLASSQSSSKPQKEGILQDHFYKPSAENTAADTAASGDLNVEQAKADRAPLPDGTIPPQDSAIGGEAGDGITFNKVPAGETAQHPVESQGAQDLHFQSSTRPNISGFTPLESHAPDQARKSQRQSEDQIPAHTAESPSAEDTAKEFGVEQEQDVFYQPSDSVTPVLSALPRVRVPKTENDVQEGDSHIEPGLNADVYYHGSKREVAADEPSEELLSQIFHNPRNARMFAQKAQYAPGGVQPGVHPASTRRPRNFHTMTVRHQKASDTDPESLKQLGADLANDVQKINTQQQQPYQMRESKVPSSRVGRIFEFGGLAASMAFGAVSESISRSGGPHGSLMLSAANMERLVAKLSKMRGAALKLGQMMSFQDSKLLPKPIHDVLQRVQDSADYMPASQRDAVIAADLGPNWREKLFQQFDERPMAAASIGQVHGAVLQDGRRVAVKVQYPGVADSISSDLNNLSLLLSASRLLPKGLYLEKTIANARTELAWECDYVREAGAAKRFARLLADEEDVFTVPEIVDEASGKRVLTMERMDGIPVTRVQNFTQEQKDWIGSQILRLCLREITEFRYMQTDPNWTNFLYNAKTNKLELLDFGASREYPDRFIDLYVKTLMAASRKDRKACGDLSIQLGYLTGYESKAMYNAHIDSVMTLAEPFMDFSPDVYDFQDQTITDRVRELIPVMLRERLAPPPEETYSLHRKLSGAFLLCARLGSRVRCKDLFENALTKAGLR</sequence>
<dbReference type="VEuPathDB" id="FungiDB:G647_00941"/>
<evidence type="ECO:0000256" key="2">
    <source>
        <dbReference type="ARBA" id="ARBA00022679"/>
    </source>
</evidence>
<dbReference type="CDD" id="cd13970">
    <property type="entry name" value="ABC1_ADCK3"/>
    <property type="match status" value="1"/>
</dbReference>
<dbReference type="AlphaFoldDB" id="V9DRB8"/>
<organism evidence="7 8">
    <name type="scientific">Cladophialophora carrionii CBS 160.54</name>
    <dbReference type="NCBI Taxonomy" id="1279043"/>
    <lineage>
        <taxon>Eukaryota</taxon>
        <taxon>Fungi</taxon>
        <taxon>Dikarya</taxon>
        <taxon>Ascomycota</taxon>
        <taxon>Pezizomycotina</taxon>
        <taxon>Eurotiomycetes</taxon>
        <taxon>Chaetothyriomycetidae</taxon>
        <taxon>Chaetothyriales</taxon>
        <taxon>Herpotrichiellaceae</taxon>
        <taxon>Cladophialophora</taxon>
    </lineage>
</organism>
<evidence type="ECO:0000313" key="8">
    <source>
        <dbReference type="Proteomes" id="UP000030678"/>
    </source>
</evidence>
<evidence type="ECO:0000256" key="5">
    <source>
        <dbReference type="SAM" id="MobiDB-lite"/>
    </source>
</evidence>
<dbReference type="InterPro" id="IPR011009">
    <property type="entry name" value="Kinase-like_dom_sf"/>
</dbReference>
<feature type="domain" description="ABC1 atypical kinase-like" evidence="6">
    <location>
        <begin position="441"/>
        <end position="682"/>
    </location>
</feature>
<evidence type="ECO:0000256" key="4">
    <source>
        <dbReference type="ARBA" id="ARBA00022840"/>
    </source>
</evidence>
<evidence type="ECO:0000313" key="7">
    <source>
        <dbReference type="EMBL" id="ETI28492.1"/>
    </source>
</evidence>
<name>V9DRB8_9EURO</name>
<dbReference type="PANTHER" id="PTHR43851">
    <property type="match status" value="1"/>
</dbReference>
<keyword evidence="4" id="KW-0067">ATP-binding</keyword>
<reference evidence="7 8" key="1">
    <citation type="submission" date="2013-03" db="EMBL/GenBank/DDBJ databases">
        <title>The Genome Sequence of Cladophialophora carrionii CBS 160.54.</title>
        <authorList>
            <consortium name="The Broad Institute Genomics Platform"/>
            <person name="Cuomo C."/>
            <person name="de Hoog S."/>
            <person name="Gorbushina A."/>
            <person name="Walker B."/>
            <person name="Young S.K."/>
            <person name="Zeng Q."/>
            <person name="Gargeya S."/>
            <person name="Fitzgerald M."/>
            <person name="Haas B."/>
            <person name="Abouelleil A."/>
            <person name="Allen A.W."/>
            <person name="Alvarado L."/>
            <person name="Arachchi H.M."/>
            <person name="Berlin A.M."/>
            <person name="Chapman S.B."/>
            <person name="Gainer-Dewar J."/>
            <person name="Goldberg J."/>
            <person name="Griggs A."/>
            <person name="Gujja S."/>
            <person name="Hansen M."/>
            <person name="Howarth C."/>
            <person name="Imamovic A."/>
            <person name="Ireland A."/>
            <person name="Larimer J."/>
            <person name="McCowan C."/>
            <person name="Murphy C."/>
            <person name="Pearson M."/>
            <person name="Poon T.W."/>
            <person name="Priest M."/>
            <person name="Roberts A."/>
            <person name="Saif S."/>
            <person name="Shea T."/>
            <person name="Sisk P."/>
            <person name="Sykes S."/>
            <person name="Wortman J."/>
            <person name="Nusbaum C."/>
            <person name="Birren B."/>
        </authorList>
    </citation>
    <scope>NUCLEOTIDE SEQUENCE [LARGE SCALE GENOMIC DNA]</scope>
    <source>
        <strain evidence="7 8">CBS 160.54</strain>
    </source>
</reference>
<dbReference type="GO" id="GO:0006744">
    <property type="term" value="P:ubiquinone biosynthetic process"/>
    <property type="evidence" value="ECO:0007669"/>
    <property type="project" value="TreeGrafter"/>
</dbReference>